<dbReference type="VEuPathDB" id="CryptoDB:Vbra_7867"/>
<accession>A0A0G4EM44</accession>
<dbReference type="InParanoid" id="A0A0G4EM44"/>
<sequence length="371" mass="42709">MGGPSSVIRRPVTNKHQAGRLQERLQLRASAVMDEAVKGKVEDKADAWQRIAGGLWWGRPAIFDREGTFQGLVKAVRKSEADGIEFFHRYMVPNRGKALEFGGIELRTANKGDCRVYLGKDLYGYGVPYGNLLLGNVYNHAWKQNLHVWVQIMPDNITQAYTNVLFVGPNMEAGTCGIYQRDDSYYTDTTNATQQRIEEFLQFQEVESQEPYVIPPYPTHYKGRVQVWSADQQLHGETDLSIEWEPTYDFYHFVEKVKLGGLEGFEGGMARFLETDGDVRYGVELDNNYERHALYHSWHHRFQGPPTSAWGNGRTFGRCMYFTQNVHHTPVFIQGRNYIVYKDSIAVAWEFHTRGERKWVVHGLLDNVTNK</sequence>
<reference evidence="1 2" key="1">
    <citation type="submission" date="2014-11" db="EMBL/GenBank/DDBJ databases">
        <authorList>
            <person name="Zhu J."/>
            <person name="Qi W."/>
            <person name="Song R."/>
        </authorList>
    </citation>
    <scope>NUCLEOTIDE SEQUENCE [LARGE SCALE GENOMIC DNA]</scope>
</reference>
<organism evidence="1 2">
    <name type="scientific">Vitrella brassicaformis (strain CCMP3155)</name>
    <dbReference type="NCBI Taxonomy" id="1169540"/>
    <lineage>
        <taxon>Eukaryota</taxon>
        <taxon>Sar</taxon>
        <taxon>Alveolata</taxon>
        <taxon>Colpodellida</taxon>
        <taxon>Vitrellaceae</taxon>
        <taxon>Vitrella</taxon>
    </lineage>
</organism>
<proteinExistence type="predicted"/>
<keyword evidence="2" id="KW-1185">Reference proteome</keyword>
<dbReference type="AlphaFoldDB" id="A0A0G4EM44"/>
<gene>
    <name evidence="1" type="ORF">Vbra_7867</name>
</gene>
<dbReference type="EMBL" id="CDMY01000265">
    <property type="protein sequence ID" value="CEL98218.1"/>
    <property type="molecule type" value="Genomic_DNA"/>
</dbReference>
<name>A0A0G4EM44_VITBC</name>
<protein>
    <submittedName>
        <fullName evidence="1">Uncharacterized protein</fullName>
    </submittedName>
</protein>
<evidence type="ECO:0000313" key="1">
    <source>
        <dbReference type="EMBL" id="CEL98218.1"/>
    </source>
</evidence>
<dbReference type="Proteomes" id="UP000041254">
    <property type="component" value="Unassembled WGS sequence"/>
</dbReference>
<evidence type="ECO:0000313" key="2">
    <source>
        <dbReference type="Proteomes" id="UP000041254"/>
    </source>
</evidence>